<reference evidence="2 3" key="1">
    <citation type="submission" date="2021-03" db="EMBL/GenBank/DDBJ databases">
        <authorList>
            <person name="Kanchanasin P."/>
            <person name="Saeng-In P."/>
            <person name="Phongsopitanun W."/>
            <person name="Yuki M."/>
            <person name="Kudo T."/>
            <person name="Ohkuma M."/>
            <person name="Tanasupawat S."/>
        </authorList>
    </citation>
    <scope>NUCLEOTIDE SEQUENCE [LARGE SCALE GENOMIC DNA]</scope>
    <source>
        <strain evidence="2 3">L46</strain>
    </source>
</reference>
<dbReference type="Proteomes" id="UP000666915">
    <property type="component" value="Unassembled WGS sequence"/>
</dbReference>
<gene>
    <name evidence="2" type="ORF">J4557_43960</name>
</gene>
<keyword evidence="3" id="KW-1185">Reference proteome</keyword>
<organism evidence="2 3">
    <name type="scientific">Actinomadura nitritigenes</name>
    <dbReference type="NCBI Taxonomy" id="134602"/>
    <lineage>
        <taxon>Bacteria</taxon>
        <taxon>Bacillati</taxon>
        <taxon>Actinomycetota</taxon>
        <taxon>Actinomycetes</taxon>
        <taxon>Streptosporangiales</taxon>
        <taxon>Thermomonosporaceae</taxon>
        <taxon>Actinomadura</taxon>
    </lineage>
</organism>
<dbReference type="EMBL" id="JAGEOK010000047">
    <property type="protein sequence ID" value="MBO2444496.1"/>
    <property type="molecule type" value="Genomic_DNA"/>
</dbReference>
<feature type="transmembrane region" description="Helical" evidence="1">
    <location>
        <begin position="141"/>
        <end position="161"/>
    </location>
</feature>
<feature type="transmembrane region" description="Helical" evidence="1">
    <location>
        <begin position="191"/>
        <end position="211"/>
    </location>
</feature>
<accession>A0ABS3RE92</accession>
<feature type="transmembrane region" description="Helical" evidence="1">
    <location>
        <begin position="223"/>
        <end position="241"/>
    </location>
</feature>
<dbReference type="RefSeq" id="WP_208272969.1">
    <property type="nucleotide sequence ID" value="NZ_BAAAGM010000104.1"/>
</dbReference>
<comment type="caution">
    <text evidence="2">The sequence shown here is derived from an EMBL/GenBank/DDBJ whole genome shotgun (WGS) entry which is preliminary data.</text>
</comment>
<keyword evidence="1" id="KW-1133">Transmembrane helix</keyword>
<protein>
    <submittedName>
        <fullName evidence="2">Uncharacterized protein</fullName>
    </submittedName>
</protein>
<feature type="transmembrane region" description="Helical" evidence="1">
    <location>
        <begin position="18"/>
        <end position="37"/>
    </location>
</feature>
<proteinExistence type="predicted"/>
<feature type="transmembrane region" description="Helical" evidence="1">
    <location>
        <begin position="168"/>
        <end position="185"/>
    </location>
</feature>
<keyword evidence="1" id="KW-0812">Transmembrane</keyword>
<feature type="transmembrane region" description="Helical" evidence="1">
    <location>
        <begin position="58"/>
        <end position="81"/>
    </location>
</feature>
<sequence>MSSTRPPTHLAPPFPGRWLAGTSLVLGPVLLLAGVLLRARFHFFFPDQLAAYDRHPTLMTASYSCFAAGTVALCPAVSALVTRIGATHPTLAAFGGGLTLLGLFARTFHAGADHLAFQLVDAQGRRAATTAVADSYQAFHIFQYTSFAIMLGWLVLAIGAWRSGVLGPVRCLALALMALLPLGVLKGTTPLSIAGTTALCIALIPLGLATLRDGPRPTRGSMARFGIAALAITALGFVSSLG</sequence>
<evidence type="ECO:0000313" key="3">
    <source>
        <dbReference type="Proteomes" id="UP000666915"/>
    </source>
</evidence>
<keyword evidence="1" id="KW-0472">Membrane</keyword>
<evidence type="ECO:0000256" key="1">
    <source>
        <dbReference type="SAM" id="Phobius"/>
    </source>
</evidence>
<name>A0ABS3RE92_9ACTN</name>
<evidence type="ECO:0000313" key="2">
    <source>
        <dbReference type="EMBL" id="MBO2444496.1"/>
    </source>
</evidence>